<keyword evidence="2" id="KW-1185">Reference proteome</keyword>
<comment type="caution">
    <text evidence="1">The sequence shown here is derived from an EMBL/GenBank/DDBJ whole genome shotgun (WGS) entry which is preliminary data.</text>
</comment>
<dbReference type="RefSeq" id="WP_068750354.1">
    <property type="nucleotide sequence ID" value="NZ_LR214441.1"/>
</dbReference>
<dbReference type="AlphaFoldDB" id="A0A1C0AQN4"/>
<dbReference type="Proteomes" id="UP000093501">
    <property type="component" value="Unassembled WGS sequence"/>
</dbReference>
<sequence length="108" mass="11989">MKFLRKYAAFTLPVIDESLLDPPDESTRSMLLELLERRCDAVSTVFCTQRAKNDWHHRLGSGIHAPGPQPHSPGYSTAKANGAQTVRYSGSRVAGGVHDVVDAMRRWP</sequence>
<organism evidence="1 2">
    <name type="scientific">Tessaracoccus lapidicaptus</name>
    <dbReference type="NCBI Taxonomy" id="1427523"/>
    <lineage>
        <taxon>Bacteria</taxon>
        <taxon>Bacillati</taxon>
        <taxon>Actinomycetota</taxon>
        <taxon>Actinomycetes</taxon>
        <taxon>Propionibacteriales</taxon>
        <taxon>Propionibacteriaceae</taxon>
        <taxon>Tessaracoccus</taxon>
    </lineage>
</organism>
<reference evidence="2" key="1">
    <citation type="submission" date="2016-07" db="EMBL/GenBank/DDBJ databases">
        <authorList>
            <person name="Florea S."/>
            <person name="Webb J.S."/>
            <person name="Jaromczyk J."/>
            <person name="Schardl C.L."/>
        </authorList>
    </citation>
    <scope>NUCLEOTIDE SEQUENCE [LARGE SCALE GENOMIC DNA]</scope>
    <source>
        <strain evidence="2">IPBSL-7</strain>
    </source>
</reference>
<evidence type="ECO:0000313" key="1">
    <source>
        <dbReference type="EMBL" id="OCL36714.1"/>
    </source>
</evidence>
<gene>
    <name evidence="1" type="ORF">BCR15_13885</name>
</gene>
<evidence type="ECO:0000313" key="2">
    <source>
        <dbReference type="Proteomes" id="UP000093501"/>
    </source>
</evidence>
<proteinExistence type="predicted"/>
<dbReference type="EMBL" id="MBQD01000008">
    <property type="protein sequence ID" value="OCL36714.1"/>
    <property type="molecule type" value="Genomic_DNA"/>
</dbReference>
<accession>A0A1C0AQN4</accession>
<name>A0A1C0AQN4_9ACTN</name>
<protein>
    <submittedName>
        <fullName evidence="1">Uncharacterized protein</fullName>
    </submittedName>
</protein>